<dbReference type="Proteomes" id="UP000002640">
    <property type="component" value="Unassembled WGS sequence"/>
</dbReference>
<dbReference type="InParanoid" id="G4ZF36"/>
<reference evidence="2 3" key="1">
    <citation type="journal article" date="2006" name="Science">
        <title>Phytophthora genome sequences uncover evolutionary origins and mechanisms of pathogenesis.</title>
        <authorList>
            <person name="Tyler B.M."/>
            <person name="Tripathy S."/>
            <person name="Zhang X."/>
            <person name="Dehal P."/>
            <person name="Jiang R.H."/>
            <person name="Aerts A."/>
            <person name="Arredondo F.D."/>
            <person name="Baxter L."/>
            <person name="Bensasson D."/>
            <person name="Beynon J.L."/>
            <person name="Chapman J."/>
            <person name="Damasceno C.M."/>
            <person name="Dorrance A.E."/>
            <person name="Dou D."/>
            <person name="Dickerman A.W."/>
            <person name="Dubchak I.L."/>
            <person name="Garbelotto M."/>
            <person name="Gijzen M."/>
            <person name="Gordon S.G."/>
            <person name="Govers F."/>
            <person name="Grunwald N.J."/>
            <person name="Huang W."/>
            <person name="Ivors K.L."/>
            <person name="Jones R.W."/>
            <person name="Kamoun S."/>
            <person name="Krampis K."/>
            <person name="Lamour K.H."/>
            <person name="Lee M.K."/>
            <person name="McDonald W.H."/>
            <person name="Medina M."/>
            <person name="Meijer H.J."/>
            <person name="Nordberg E.K."/>
            <person name="Maclean D.J."/>
            <person name="Ospina-Giraldo M.D."/>
            <person name="Morris P.F."/>
            <person name="Phuntumart V."/>
            <person name="Putnam N.H."/>
            <person name="Rash S."/>
            <person name="Rose J.K."/>
            <person name="Sakihama Y."/>
            <person name="Salamov A.A."/>
            <person name="Savidor A."/>
            <person name="Scheuring C.F."/>
            <person name="Smith B.M."/>
            <person name="Sobral B.W."/>
            <person name="Terry A."/>
            <person name="Torto-Alalibo T.A."/>
            <person name="Win J."/>
            <person name="Xu Z."/>
            <person name="Zhang H."/>
            <person name="Grigoriev I.V."/>
            <person name="Rokhsar D.S."/>
            <person name="Boore J.L."/>
        </authorList>
    </citation>
    <scope>NUCLEOTIDE SEQUENCE [LARGE SCALE GENOMIC DNA]</scope>
    <source>
        <strain evidence="2 3">P6497</strain>
    </source>
</reference>
<dbReference type="AlphaFoldDB" id="G4ZF36"/>
<dbReference type="EMBL" id="JH159154">
    <property type="protein sequence ID" value="EGZ18467.1"/>
    <property type="molecule type" value="Genomic_DNA"/>
</dbReference>
<name>G4ZF36_PHYSP</name>
<accession>G4ZF36</accession>
<proteinExistence type="predicted"/>
<dbReference type="GeneID" id="20641951"/>
<gene>
    <name evidence="2" type="ORF">PHYSODRAFT_301121</name>
</gene>
<dbReference type="RefSeq" id="XP_009527525.1">
    <property type="nucleotide sequence ID" value="XM_009529230.1"/>
</dbReference>
<feature type="region of interest" description="Disordered" evidence="1">
    <location>
        <begin position="172"/>
        <end position="207"/>
    </location>
</feature>
<evidence type="ECO:0000313" key="2">
    <source>
        <dbReference type="EMBL" id="EGZ18467.1"/>
    </source>
</evidence>
<sequence length="225" mass="23433">MKTTLAISTAGILQGASRTSTGIATTTSGIDAFYDNLECTGIPVFVRLYPSCENSNTEVEAVCDSYDSRKTFYVPNEAEYFGEKDPYVVIESYDDANCLELTTVDEGGMVTIYPGCNTSDTPEFQQPATSFNTDDCVPVDDDSYSKYYLVNIDTSGGDTSGSTGTIYTPPATNVSASGSTSAAGSTSATADTPSATTTAPTTATTGSASLASNSLLSQHRALSSN</sequence>
<dbReference type="KEGG" id="psoj:PHYSODRAFT_301121"/>
<evidence type="ECO:0000256" key="1">
    <source>
        <dbReference type="SAM" id="MobiDB-lite"/>
    </source>
</evidence>
<evidence type="ECO:0000313" key="3">
    <source>
        <dbReference type="Proteomes" id="UP000002640"/>
    </source>
</evidence>
<keyword evidence="3" id="KW-1185">Reference proteome</keyword>
<organism evidence="2 3">
    <name type="scientific">Phytophthora sojae (strain P6497)</name>
    <name type="common">Soybean stem and root rot agent</name>
    <name type="synonym">Phytophthora megasperma f. sp. glycines</name>
    <dbReference type="NCBI Taxonomy" id="1094619"/>
    <lineage>
        <taxon>Eukaryota</taxon>
        <taxon>Sar</taxon>
        <taxon>Stramenopiles</taxon>
        <taxon>Oomycota</taxon>
        <taxon>Peronosporomycetes</taxon>
        <taxon>Peronosporales</taxon>
        <taxon>Peronosporaceae</taxon>
        <taxon>Phytophthora</taxon>
    </lineage>
</organism>
<protein>
    <submittedName>
        <fullName evidence="2">Uncharacterized protein</fullName>
    </submittedName>
</protein>